<dbReference type="InterPro" id="IPR010089">
    <property type="entry name" value="Flavoprotein_WrbA-like"/>
</dbReference>
<dbReference type="NCBIfam" id="TIGR01755">
    <property type="entry name" value="flav_wrbA"/>
    <property type="match status" value="1"/>
</dbReference>
<sequence>MRVSVIFHSIFGHIYQLALAEAEGAREVEGVDVKIYQIEELLPPSIIEAMHATEAKKKFAHVPVAKIDDLSEADGIIFGTPTRFGMMSAQMKEFLDSTGPLFAKGTLAGKVGSVFTSTQTQHGGQESTILSFHTVLLHHGMILTGVPYTIQQLSYMDQISGGSPYGASTITGSDGRAISENELAIAKAQGRRVAEIVKKLFG</sequence>
<comment type="similarity">
    <text evidence="1">Belongs to the WrbA family.</text>
</comment>
<dbReference type="NCBIfam" id="NF002999">
    <property type="entry name" value="PRK03767.1"/>
    <property type="match status" value="1"/>
</dbReference>
<evidence type="ECO:0000259" key="2">
    <source>
        <dbReference type="PROSITE" id="PS50902"/>
    </source>
</evidence>
<dbReference type="PANTHER" id="PTHR30546:SF23">
    <property type="entry name" value="FLAVOPROTEIN-LIKE PROTEIN YCP4-RELATED"/>
    <property type="match status" value="1"/>
</dbReference>
<dbReference type="InterPro" id="IPR008254">
    <property type="entry name" value="Flavodoxin/NO_synth"/>
</dbReference>
<evidence type="ECO:0000313" key="3">
    <source>
        <dbReference type="EMBL" id="HGE75398.1"/>
    </source>
</evidence>
<dbReference type="PANTHER" id="PTHR30546">
    <property type="entry name" value="FLAVODOXIN-RELATED PROTEIN WRBA-RELATED"/>
    <property type="match status" value="1"/>
</dbReference>
<keyword evidence="3" id="KW-0560">Oxidoreductase</keyword>
<dbReference type="PROSITE" id="PS50902">
    <property type="entry name" value="FLAVODOXIN_LIKE"/>
    <property type="match status" value="1"/>
</dbReference>
<dbReference type="EMBL" id="DTPE01000188">
    <property type="protein sequence ID" value="HGE75398.1"/>
    <property type="molecule type" value="Genomic_DNA"/>
</dbReference>
<accession>A0A7V3RF15</accession>
<organism evidence="3">
    <name type="scientific">Mesoaciditoga lauensis</name>
    <dbReference type="NCBI Taxonomy" id="1495039"/>
    <lineage>
        <taxon>Bacteria</taxon>
        <taxon>Thermotogati</taxon>
        <taxon>Thermotogota</taxon>
        <taxon>Thermotogae</taxon>
        <taxon>Mesoaciditogales</taxon>
        <taxon>Mesoaciditogaceae</taxon>
        <taxon>Mesoaciditoga</taxon>
    </lineage>
</organism>
<feature type="domain" description="Flavodoxin-like" evidence="2">
    <location>
        <begin position="3"/>
        <end position="193"/>
    </location>
</feature>
<protein>
    <submittedName>
        <fullName evidence="3">NAD(P)H:quinone oxidoreductase</fullName>
        <ecNumber evidence="3">1.6.5.2</ecNumber>
    </submittedName>
</protein>
<proteinExistence type="inferred from homology"/>
<comment type="caution">
    <text evidence="3">The sequence shown here is derived from an EMBL/GenBank/DDBJ whole genome shotgun (WGS) entry which is preliminary data.</text>
</comment>
<dbReference type="EC" id="1.6.5.2" evidence="3"/>
<dbReference type="GO" id="GO:0016020">
    <property type="term" value="C:membrane"/>
    <property type="evidence" value="ECO:0007669"/>
    <property type="project" value="TreeGrafter"/>
</dbReference>
<dbReference type="InterPro" id="IPR029039">
    <property type="entry name" value="Flavoprotein-like_sf"/>
</dbReference>
<dbReference type="AlphaFoldDB" id="A0A7V3RF15"/>
<reference evidence="3" key="1">
    <citation type="journal article" date="2020" name="mSystems">
        <title>Genome- and Community-Level Interaction Insights into Carbon Utilization and Element Cycling Functions of Hydrothermarchaeota in Hydrothermal Sediment.</title>
        <authorList>
            <person name="Zhou Z."/>
            <person name="Liu Y."/>
            <person name="Xu W."/>
            <person name="Pan J."/>
            <person name="Luo Z.H."/>
            <person name="Li M."/>
        </authorList>
    </citation>
    <scope>NUCLEOTIDE SEQUENCE [LARGE SCALE GENOMIC DNA]</scope>
    <source>
        <strain evidence="3">SpSt-966</strain>
    </source>
</reference>
<dbReference type="Pfam" id="PF03358">
    <property type="entry name" value="FMN_red"/>
    <property type="match status" value="1"/>
</dbReference>
<dbReference type="GO" id="GO:0003955">
    <property type="term" value="F:NAD(P)H dehydrogenase (quinone) activity"/>
    <property type="evidence" value="ECO:0007669"/>
    <property type="project" value="UniProtKB-EC"/>
</dbReference>
<gene>
    <name evidence="3" type="primary">wrbA</name>
    <name evidence="3" type="ORF">ENX73_04665</name>
</gene>
<evidence type="ECO:0000256" key="1">
    <source>
        <dbReference type="ARBA" id="ARBA00006961"/>
    </source>
</evidence>
<dbReference type="SUPFAM" id="SSF52218">
    <property type="entry name" value="Flavoproteins"/>
    <property type="match status" value="1"/>
</dbReference>
<dbReference type="InterPro" id="IPR005025">
    <property type="entry name" value="FMN_Rdtase-like_dom"/>
</dbReference>
<name>A0A7V3RF15_9BACT</name>
<dbReference type="FunFam" id="3.40.50.360:FF:000001">
    <property type="entry name" value="NAD(P)H dehydrogenase (Quinone) FQR1-like"/>
    <property type="match status" value="1"/>
</dbReference>
<dbReference type="Gene3D" id="3.40.50.360">
    <property type="match status" value="1"/>
</dbReference>
<dbReference type="GO" id="GO:0010181">
    <property type="term" value="F:FMN binding"/>
    <property type="evidence" value="ECO:0007669"/>
    <property type="project" value="InterPro"/>
</dbReference>